<name>A0ABX7Y2V1_9ACTN</name>
<dbReference type="EMBL" id="CP072384">
    <property type="protein sequence ID" value="QUC07108.1"/>
    <property type="molecule type" value="Genomic_DNA"/>
</dbReference>
<evidence type="ECO:0000256" key="2">
    <source>
        <dbReference type="ARBA" id="ARBA00022573"/>
    </source>
</evidence>
<organism evidence="5 6">
    <name type="scientific">Arachnia rubra</name>
    <dbReference type="NCBI Taxonomy" id="1547448"/>
    <lineage>
        <taxon>Bacteria</taxon>
        <taxon>Bacillati</taxon>
        <taxon>Actinomycetota</taxon>
        <taxon>Actinomycetes</taxon>
        <taxon>Propionibacteriales</taxon>
        <taxon>Propionibacteriaceae</taxon>
        <taxon>Arachnia</taxon>
    </lineage>
</organism>
<gene>
    <name evidence="5" type="ORF">J5A65_09090</name>
</gene>
<evidence type="ECO:0000313" key="6">
    <source>
        <dbReference type="Proteomes" id="UP000678513"/>
    </source>
</evidence>
<dbReference type="PROSITE" id="PS51014">
    <property type="entry name" value="COBK_CBIJ"/>
    <property type="match status" value="1"/>
</dbReference>
<dbReference type="EC" id="1.3.1.106" evidence="5"/>
<dbReference type="InterPro" id="IPR003723">
    <property type="entry name" value="Precorrin-6x_reduct"/>
</dbReference>
<keyword evidence="3 5" id="KW-0560">Oxidoreductase</keyword>
<evidence type="ECO:0000313" key="5">
    <source>
        <dbReference type="EMBL" id="QUC07108.1"/>
    </source>
</evidence>
<dbReference type="RefSeq" id="WP_212321314.1">
    <property type="nucleotide sequence ID" value="NZ_AP024463.1"/>
</dbReference>
<dbReference type="NCBIfam" id="NF005968">
    <property type="entry name" value="PRK08057.1-2"/>
    <property type="match status" value="1"/>
</dbReference>
<comment type="pathway">
    <text evidence="1">Cofactor biosynthesis; adenosylcobalamin biosynthesis.</text>
</comment>
<reference evidence="5 6" key="1">
    <citation type="submission" date="2021-03" db="EMBL/GenBank/DDBJ databases">
        <title>Human Oral Microbial Genomes.</title>
        <authorList>
            <person name="Johnston C.D."/>
            <person name="Chen T."/>
            <person name="Dewhirst F.E."/>
        </authorList>
    </citation>
    <scope>NUCLEOTIDE SEQUENCE [LARGE SCALE GENOMIC DNA]</scope>
    <source>
        <strain evidence="5 6">DSMZ 100122</strain>
    </source>
</reference>
<keyword evidence="6" id="KW-1185">Reference proteome</keyword>
<feature type="region of interest" description="Disordered" evidence="4">
    <location>
        <begin position="226"/>
        <end position="247"/>
    </location>
</feature>
<dbReference type="PANTHER" id="PTHR36925">
    <property type="entry name" value="COBALT-PRECORRIN-6A REDUCTASE"/>
    <property type="match status" value="1"/>
</dbReference>
<evidence type="ECO:0000256" key="4">
    <source>
        <dbReference type="SAM" id="MobiDB-lite"/>
    </source>
</evidence>
<keyword evidence="2" id="KW-0169">Cobalamin biosynthesis</keyword>
<accession>A0ABX7Y2V1</accession>
<dbReference type="GO" id="GO:0016491">
    <property type="term" value="F:oxidoreductase activity"/>
    <property type="evidence" value="ECO:0007669"/>
    <property type="project" value="UniProtKB-KW"/>
</dbReference>
<protein>
    <submittedName>
        <fullName evidence="5">Cobalt-precorrin-6A reductase</fullName>
        <ecNumber evidence="5">1.3.1.106</ecNumber>
    </submittedName>
</protein>
<proteinExistence type="predicted"/>
<evidence type="ECO:0000256" key="3">
    <source>
        <dbReference type="ARBA" id="ARBA00023002"/>
    </source>
</evidence>
<dbReference type="Pfam" id="PF02571">
    <property type="entry name" value="CbiJ"/>
    <property type="match status" value="1"/>
</dbReference>
<sequence>MKILILGGTREGRDLAELLVAGGHDVITSLAGRVTRPAHIAGEVRVGGFGGAEGLAAWLLDNGIERVVDATHPFAEKISANAVTACQRTGISLLRIARPSWESHPLAGTWTWVDSHDAAAAVAAQYRKVLLTVGRQQLDHYRSLQSAAARMVELPENPLPDSWQPLLERGPFTVESEKKLLRDLGAEALVTKDSGGSLTAAKLTAADELGIRVIVVRRAEVPEDVPQVSAPEDAARQLGIAAHQTSG</sequence>
<dbReference type="Proteomes" id="UP000678513">
    <property type="component" value="Chromosome"/>
</dbReference>
<dbReference type="PANTHER" id="PTHR36925:SF1">
    <property type="entry name" value="COBALT-PRECORRIN-6A REDUCTASE"/>
    <property type="match status" value="1"/>
</dbReference>
<dbReference type="NCBIfam" id="TIGR00715">
    <property type="entry name" value="precor6x_red"/>
    <property type="match status" value="1"/>
</dbReference>
<evidence type="ECO:0000256" key="1">
    <source>
        <dbReference type="ARBA" id="ARBA00004953"/>
    </source>
</evidence>